<sequence>MGVTGLTIGFVCHHWYNWLDRFMPGRTLRVVMKKVLIDQLICSPATISTFFVTLAIIERNSAEEFLDEVKSKSWRLYLAEWVIWPPAQYINFYYLPTRYRVLYDNTISLGYDFYTSYVKHEIPTSKQAAMSAEVQEVKDDEIVLTGSDTL</sequence>
<protein>
    <recommendedName>
        <fullName evidence="9">Mpv17-like protein 2</fullName>
    </recommendedName>
</protein>
<evidence type="ECO:0000313" key="8">
    <source>
        <dbReference type="Proteomes" id="UP000708208"/>
    </source>
</evidence>
<keyword evidence="4" id="KW-1133">Transmembrane helix</keyword>
<evidence type="ECO:0000256" key="1">
    <source>
        <dbReference type="ARBA" id="ARBA00004141"/>
    </source>
</evidence>
<evidence type="ECO:0000256" key="4">
    <source>
        <dbReference type="ARBA" id="ARBA00022989"/>
    </source>
</evidence>
<dbReference type="Pfam" id="PF04117">
    <property type="entry name" value="Mpv17_PMP22"/>
    <property type="match status" value="1"/>
</dbReference>
<dbReference type="OrthoDB" id="5345392at2759"/>
<comment type="similarity">
    <text evidence="2 6">Belongs to the peroxisomal membrane protein PXMP2/4 family.</text>
</comment>
<organism evidence="7 8">
    <name type="scientific">Allacma fusca</name>
    <dbReference type="NCBI Taxonomy" id="39272"/>
    <lineage>
        <taxon>Eukaryota</taxon>
        <taxon>Metazoa</taxon>
        <taxon>Ecdysozoa</taxon>
        <taxon>Arthropoda</taxon>
        <taxon>Hexapoda</taxon>
        <taxon>Collembola</taxon>
        <taxon>Symphypleona</taxon>
        <taxon>Sminthuridae</taxon>
        <taxon>Allacma</taxon>
    </lineage>
</organism>
<evidence type="ECO:0000256" key="3">
    <source>
        <dbReference type="ARBA" id="ARBA00022692"/>
    </source>
</evidence>
<keyword evidence="3" id="KW-0812">Transmembrane</keyword>
<dbReference type="InterPro" id="IPR007248">
    <property type="entry name" value="Mpv17_PMP22"/>
</dbReference>
<comment type="caution">
    <text evidence="7">The sequence shown here is derived from an EMBL/GenBank/DDBJ whole genome shotgun (WGS) entry which is preliminary data.</text>
</comment>
<dbReference type="EMBL" id="CAJVCH010569931">
    <property type="protein sequence ID" value="CAG7833569.1"/>
    <property type="molecule type" value="Genomic_DNA"/>
</dbReference>
<reference evidence="7" key="1">
    <citation type="submission" date="2021-06" db="EMBL/GenBank/DDBJ databases">
        <authorList>
            <person name="Hodson N. C."/>
            <person name="Mongue J. A."/>
            <person name="Jaron S. K."/>
        </authorList>
    </citation>
    <scope>NUCLEOTIDE SEQUENCE</scope>
</reference>
<dbReference type="GO" id="GO:0016020">
    <property type="term" value="C:membrane"/>
    <property type="evidence" value="ECO:0007669"/>
    <property type="project" value="UniProtKB-SubCell"/>
</dbReference>
<gene>
    <name evidence="7" type="ORF">AFUS01_LOCUS43178</name>
</gene>
<evidence type="ECO:0000313" key="7">
    <source>
        <dbReference type="EMBL" id="CAG7833569.1"/>
    </source>
</evidence>
<evidence type="ECO:0000256" key="5">
    <source>
        <dbReference type="ARBA" id="ARBA00023136"/>
    </source>
</evidence>
<dbReference type="AlphaFoldDB" id="A0A8J2LIV1"/>
<keyword evidence="5" id="KW-0472">Membrane</keyword>
<proteinExistence type="inferred from homology"/>
<dbReference type="Proteomes" id="UP000708208">
    <property type="component" value="Unassembled WGS sequence"/>
</dbReference>
<dbReference type="GO" id="GO:0061668">
    <property type="term" value="P:mitochondrial ribosome assembly"/>
    <property type="evidence" value="ECO:0007669"/>
    <property type="project" value="TreeGrafter"/>
</dbReference>
<keyword evidence="8" id="KW-1185">Reference proteome</keyword>
<dbReference type="PANTHER" id="PTHR11266:SF8">
    <property type="entry name" value="MPV17-LIKE PROTEIN 2"/>
    <property type="match status" value="1"/>
</dbReference>
<dbReference type="GO" id="GO:0005739">
    <property type="term" value="C:mitochondrion"/>
    <property type="evidence" value="ECO:0007669"/>
    <property type="project" value="TreeGrafter"/>
</dbReference>
<accession>A0A8J2LIV1</accession>
<comment type="subcellular location">
    <subcellularLocation>
        <location evidence="1">Membrane</location>
        <topology evidence="1">Multi-pass membrane protein</topology>
    </subcellularLocation>
</comment>
<name>A0A8J2LIV1_9HEXA</name>
<evidence type="ECO:0000256" key="2">
    <source>
        <dbReference type="ARBA" id="ARBA00006824"/>
    </source>
</evidence>
<evidence type="ECO:0008006" key="9">
    <source>
        <dbReference type="Google" id="ProtNLM"/>
    </source>
</evidence>
<evidence type="ECO:0000256" key="6">
    <source>
        <dbReference type="RuleBase" id="RU363053"/>
    </source>
</evidence>
<dbReference type="PANTHER" id="PTHR11266">
    <property type="entry name" value="PEROXISOMAL MEMBRANE PROTEIN 2, PXMP2 MPV17"/>
    <property type="match status" value="1"/>
</dbReference>